<name>A0ACC0V5V8_9HYPO</name>
<evidence type="ECO:0000313" key="1">
    <source>
        <dbReference type="EMBL" id="KAI9901542.1"/>
    </source>
</evidence>
<accession>A0ACC0V5V8</accession>
<comment type="caution">
    <text evidence="1">The sequence shown here is derived from an EMBL/GenBank/DDBJ whole genome shotgun (WGS) entry which is preliminary data.</text>
</comment>
<proteinExistence type="predicted"/>
<dbReference type="EMBL" id="CM047942">
    <property type="protein sequence ID" value="KAI9901542.1"/>
    <property type="molecule type" value="Genomic_DNA"/>
</dbReference>
<organism evidence="1 2">
    <name type="scientific">Trichothecium roseum</name>
    <dbReference type="NCBI Taxonomy" id="47278"/>
    <lineage>
        <taxon>Eukaryota</taxon>
        <taxon>Fungi</taxon>
        <taxon>Dikarya</taxon>
        <taxon>Ascomycota</taxon>
        <taxon>Pezizomycotina</taxon>
        <taxon>Sordariomycetes</taxon>
        <taxon>Hypocreomycetidae</taxon>
        <taxon>Hypocreales</taxon>
        <taxon>Hypocreales incertae sedis</taxon>
        <taxon>Trichothecium</taxon>
    </lineage>
</organism>
<dbReference type="Proteomes" id="UP001163324">
    <property type="component" value="Chromosome 3"/>
</dbReference>
<evidence type="ECO:0000313" key="2">
    <source>
        <dbReference type="Proteomes" id="UP001163324"/>
    </source>
</evidence>
<reference evidence="1" key="1">
    <citation type="submission" date="2022-10" db="EMBL/GenBank/DDBJ databases">
        <title>Complete Genome of Trichothecium roseum strain YXFP-22015, a Plant Pathogen Isolated from Citrus.</title>
        <authorList>
            <person name="Wang Y."/>
            <person name="Zhu L."/>
        </authorList>
    </citation>
    <scope>NUCLEOTIDE SEQUENCE</scope>
    <source>
        <strain evidence="1">YXFP-22015</strain>
    </source>
</reference>
<sequence>MRLTAIHFCILGLGLGLGPNAILGSTEADVHAPLGGFKFEKATRLSEPTADKSTTRHSHLRQVKQPSGRRSTISAAFHATDRDEPRQNITTINGFSTQYAIRCGWDDSSVWLLLDTGSSDTWSVGRGFHCSDSNGSNQTQSSCGLAHPHIGGFSGGEVADVHFALKYGSGEEVVGPMGYSDIACGGLTVSGQQVGLANATSWRGNNVTSGLLGLAYPVLTSAYYGKIGDEAPWNLVTYPPFLTNAISQGSIDPTFSVAIIRNSTDGVLAWGGLPPVSYDRTSVTATDLIIAKLVDDDETAWRYSFYTVVPDGIKWDQTTDETRYPYIVDTGTTAIYLPPPLMDKVANSFEPSAVYMFQWDMYFVDCAAIPPTFAVTIEGVDFWINPADLIFKELVDPMTGYCALGLASGGAGPYILGDVFLQNVVAVFDIGGAQMRFYAQH</sequence>
<gene>
    <name evidence="1" type="ORF">N3K66_003359</name>
</gene>
<keyword evidence="2" id="KW-1185">Reference proteome</keyword>
<protein>
    <submittedName>
        <fullName evidence="1">Uncharacterized protein</fullName>
    </submittedName>
</protein>